<dbReference type="PROSITE" id="PS01180">
    <property type="entry name" value="CUB"/>
    <property type="match status" value="1"/>
</dbReference>
<keyword evidence="10" id="KW-0732">Signal</keyword>
<reference evidence="15" key="1">
    <citation type="submission" date="2023-06" db="EMBL/GenBank/DDBJ databases">
        <title>Genomic analysis of the entomopathogenic nematode Steinernema hermaphroditum.</title>
        <authorList>
            <person name="Schwarz E.M."/>
            <person name="Heppert J.K."/>
            <person name="Baniya A."/>
            <person name="Schwartz H.T."/>
            <person name="Tan C.-H."/>
            <person name="Antoshechkin I."/>
            <person name="Sternberg P.W."/>
            <person name="Goodrich-Blair H."/>
            <person name="Dillman A.R."/>
        </authorList>
    </citation>
    <scope>NUCLEOTIDE SEQUENCE</scope>
    <source>
        <strain evidence="15">PS9179</strain>
        <tissue evidence="15">Whole animal</tissue>
    </source>
</reference>
<dbReference type="Pfam" id="PF01400">
    <property type="entry name" value="Astacin"/>
    <property type="match status" value="1"/>
</dbReference>
<evidence type="ECO:0000313" key="16">
    <source>
        <dbReference type="Proteomes" id="UP001175271"/>
    </source>
</evidence>
<gene>
    <name evidence="15" type="ORF">QR680_016271</name>
</gene>
<feature type="signal peptide" evidence="10">
    <location>
        <begin position="1"/>
        <end position="21"/>
    </location>
</feature>
<dbReference type="SUPFAM" id="SSF55486">
    <property type="entry name" value="Metalloproteases ('zincins'), catalytic domain"/>
    <property type="match status" value="1"/>
</dbReference>
<feature type="compositionally biased region" description="Polar residues" evidence="11">
    <location>
        <begin position="93"/>
        <end position="102"/>
    </location>
</feature>
<dbReference type="InterPro" id="IPR000859">
    <property type="entry name" value="CUB_dom"/>
</dbReference>
<dbReference type="Gene3D" id="3.40.390.10">
    <property type="entry name" value="Collagenase (Catalytic Domain)"/>
    <property type="match status" value="1"/>
</dbReference>
<evidence type="ECO:0000313" key="15">
    <source>
        <dbReference type="EMBL" id="KAK0402319.1"/>
    </source>
</evidence>
<sequence>MRFGLYFLVGALCLFVGSVIADDNPPPAQAPAVPPEVTTTAAPPANPPAATPAPPAQPPANTPAAPPAPNPPASQPPPQGNGTSSPAVPPTTRPTGATTVKPPTTPQPAEHLAPAAQRLEELVNSLPKGPDGKPLKGKALMIKRGYKLFAYKNKKNASDVEEVSKLIMDGRPKVAQQLKQQQDQLYSQRKAAKLKPKPLPDDIPLTYVQINTATGLGEVLVEGDISLSAKDARRRFPPAPVAPAPKPAVATMRPNPNATTTPISTTAQPAASTTTVPARAKRQAQYDSQYPDDIWNDGVYYNLASNLNQKARQAIQQAIAFFQQNTCIRFKAVNPNNSPSYPVITFFPGDGCYSPVGREVGAEIQYVSIGSQCEDIITVAHEIGHSLGLFHEQNRYERNNYVYIDANNIEDGYAADYQAQTSSTNFNYGKPYEYRGMMHYNPNAWAKDPSKPVITAFTSAYQMSIGGSGLPVFGDIAELNLLYSCYAGLKCGANLQATTSWQYLKVNNAVGHGLNSTSVNLQNSAHCTWFITAPPGSRIQYMVNYVGFEGNNDALCYDYCYYGGLNLKGMETSWKSEGMRFCCAAQYNVAMSTASRLLVVQPWNLYKYTDFQLQYKIDALDLFFLAIYVMFFGIVVVVVSFFFYQLSMRLKYKIGQLEIDGLPYDDELPSIVTEGKRVYTTCIVWPKMFTRPMNIVFSDDAADVFFLTIYLLLVLLAVAILGILLYFKAIAMRRKVHQMDPNMPFGNEVDSEAQKENSIFS</sequence>
<feature type="binding site" evidence="9">
    <location>
        <position position="385"/>
    </location>
    <ligand>
        <name>Zn(2+)</name>
        <dbReference type="ChEBI" id="CHEBI:29105"/>
        <note>catalytic</note>
    </ligand>
</feature>
<dbReference type="InterPro" id="IPR006026">
    <property type="entry name" value="Peptidase_Metallo"/>
</dbReference>
<evidence type="ECO:0000256" key="12">
    <source>
        <dbReference type="SAM" id="Phobius"/>
    </source>
</evidence>
<evidence type="ECO:0000256" key="7">
    <source>
        <dbReference type="ARBA" id="ARBA00023157"/>
    </source>
</evidence>
<evidence type="ECO:0000256" key="6">
    <source>
        <dbReference type="ARBA" id="ARBA00023049"/>
    </source>
</evidence>
<keyword evidence="12" id="KW-1133">Transmembrane helix</keyword>
<dbReference type="PANTHER" id="PTHR10127:SF793">
    <property type="entry name" value="ZINC METALLOPROTEINASE NAS-31"/>
    <property type="match status" value="1"/>
</dbReference>
<dbReference type="PROSITE" id="PS51864">
    <property type="entry name" value="ASTACIN"/>
    <property type="match status" value="1"/>
</dbReference>
<evidence type="ECO:0000256" key="1">
    <source>
        <dbReference type="ARBA" id="ARBA00022536"/>
    </source>
</evidence>
<feature type="chain" id="PRO_5041486500" description="Metalloendopeptidase" evidence="10">
    <location>
        <begin position="22"/>
        <end position="761"/>
    </location>
</feature>
<feature type="domain" description="CUB" evidence="13">
    <location>
        <begin position="491"/>
        <end position="618"/>
    </location>
</feature>
<dbReference type="EC" id="3.4.24.-" evidence="10"/>
<feature type="binding site" evidence="9">
    <location>
        <position position="391"/>
    </location>
    <ligand>
        <name>Zn(2+)</name>
        <dbReference type="ChEBI" id="CHEBI:29105"/>
        <note>catalytic</note>
    </ligand>
</feature>
<dbReference type="Gene3D" id="2.60.120.290">
    <property type="entry name" value="Spermadhesin, CUB domain"/>
    <property type="match status" value="1"/>
</dbReference>
<comment type="caution">
    <text evidence="15">The sequence shown here is derived from an EMBL/GenBank/DDBJ whole genome shotgun (WGS) entry which is preliminary data.</text>
</comment>
<keyword evidence="1" id="KW-0245">EGF-like domain</keyword>
<keyword evidence="12" id="KW-0812">Transmembrane</keyword>
<dbReference type="InterPro" id="IPR001506">
    <property type="entry name" value="Peptidase_M12A"/>
</dbReference>
<keyword evidence="4 9" id="KW-0378">Hydrolase</keyword>
<dbReference type="SMART" id="SM00235">
    <property type="entry name" value="ZnMc"/>
    <property type="match status" value="1"/>
</dbReference>
<evidence type="ECO:0000256" key="10">
    <source>
        <dbReference type="RuleBase" id="RU361183"/>
    </source>
</evidence>
<comment type="cofactor">
    <cofactor evidence="9 10">
        <name>Zn(2+)</name>
        <dbReference type="ChEBI" id="CHEBI:29105"/>
    </cofactor>
    <text evidence="9 10">Binds 1 zinc ion per subunit.</text>
</comment>
<dbReference type="PANTHER" id="PTHR10127">
    <property type="entry name" value="DISCOIDIN, CUB, EGF, LAMININ , AND ZINC METALLOPROTEASE DOMAIN CONTAINING"/>
    <property type="match status" value="1"/>
</dbReference>
<evidence type="ECO:0000256" key="4">
    <source>
        <dbReference type="ARBA" id="ARBA00022801"/>
    </source>
</evidence>
<feature type="transmembrane region" description="Helical" evidence="12">
    <location>
        <begin position="622"/>
        <end position="644"/>
    </location>
</feature>
<dbReference type="AlphaFoldDB" id="A0AA39LMC2"/>
<feature type="region of interest" description="Disordered" evidence="11">
    <location>
        <begin position="26"/>
        <end position="109"/>
    </location>
</feature>
<evidence type="ECO:0000256" key="2">
    <source>
        <dbReference type="ARBA" id="ARBA00022670"/>
    </source>
</evidence>
<keyword evidence="2 9" id="KW-0645">Protease</keyword>
<feature type="compositionally biased region" description="Pro residues" evidence="11">
    <location>
        <begin position="237"/>
        <end position="246"/>
    </location>
</feature>
<dbReference type="GO" id="GO:0004222">
    <property type="term" value="F:metalloendopeptidase activity"/>
    <property type="evidence" value="ECO:0007669"/>
    <property type="project" value="UniProtKB-UniRule"/>
</dbReference>
<evidence type="ECO:0000256" key="11">
    <source>
        <dbReference type="SAM" id="MobiDB-lite"/>
    </source>
</evidence>
<dbReference type="SUPFAM" id="SSF49854">
    <property type="entry name" value="Spermadhesin, CUB domain"/>
    <property type="match status" value="1"/>
</dbReference>
<feature type="active site" evidence="9">
    <location>
        <position position="382"/>
    </location>
</feature>
<keyword evidence="3 9" id="KW-0479">Metal-binding</keyword>
<accession>A0AA39LMC2</accession>
<dbReference type="PRINTS" id="PR00480">
    <property type="entry name" value="ASTACIN"/>
</dbReference>
<evidence type="ECO:0000256" key="8">
    <source>
        <dbReference type="PROSITE-ProRule" id="PRU00059"/>
    </source>
</evidence>
<evidence type="ECO:0000256" key="5">
    <source>
        <dbReference type="ARBA" id="ARBA00022833"/>
    </source>
</evidence>
<keyword evidence="5 9" id="KW-0862">Zinc</keyword>
<dbReference type="GO" id="GO:0008270">
    <property type="term" value="F:zinc ion binding"/>
    <property type="evidence" value="ECO:0007669"/>
    <property type="project" value="UniProtKB-UniRule"/>
</dbReference>
<feature type="compositionally biased region" description="Low complexity" evidence="11">
    <location>
        <begin position="247"/>
        <end position="278"/>
    </location>
</feature>
<feature type="transmembrane region" description="Helical" evidence="12">
    <location>
        <begin position="704"/>
        <end position="727"/>
    </location>
</feature>
<keyword evidence="16" id="KW-1185">Reference proteome</keyword>
<keyword evidence="6 9" id="KW-0482">Metalloprotease</keyword>
<dbReference type="InterPro" id="IPR035914">
    <property type="entry name" value="Sperma_CUB_dom_sf"/>
</dbReference>
<protein>
    <recommendedName>
        <fullName evidence="10">Metalloendopeptidase</fullName>
        <ecNumber evidence="10">3.4.24.-</ecNumber>
    </recommendedName>
</protein>
<evidence type="ECO:0000256" key="9">
    <source>
        <dbReference type="PROSITE-ProRule" id="PRU01211"/>
    </source>
</evidence>
<proteinExistence type="predicted"/>
<dbReference type="InterPro" id="IPR034035">
    <property type="entry name" value="Astacin-like_dom"/>
</dbReference>
<dbReference type="EMBL" id="JAUCMV010000004">
    <property type="protein sequence ID" value="KAK0402319.1"/>
    <property type="molecule type" value="Genomic_DNA"/>
</dbReference>
<dbReference type="Proteomes" id="UP001175271">
    <property type="component" value="Unassembled WGS sequence"/>
</dbReference>
<keyword evidence="7" id="KW-1015">Disulfide bond</keyword>
<keyword evidence="12" id="KW-0472">Membrane</keyword>
<name>A0AA39LMC2_9BILA</name>
<feature type="binding site" evidence="9">
    <location>
        <position position="381"/>
    </location>
    <ligand>
        <name>Zn(2+)</name>
        <dbReference type="ChEBI" id="CHEBI:29105"/>
        <note>catalytic</note>
    </ligand>
</feature>
<dbReference type="CDD" id="cd04280">
    <property type="entry name" value="ZnMc_astacin_like"/>
    <property type="match status" value="1"/>
</dbReference>
<evidence type="ECO:0000256" key="3">
    <source>
        <dbReference type="ARBA" id="ARBA00022723"/>
    </source>
</evidence>
<dbReference type="GO" id="GO:0006508">
    <property type="term" value="P:proteolysis"/>
    <property type="evidence" value="ECO:0007669"/>
    <property type="project" value="UniProtKB-KW"/>
</dbReference>
<feature type="domain" description="Peptidase M12A" evidence="14">
    <location>
        <begin position="283"/>
        <end position="486"/>
    </location>
</feature>
<comment type="caution">
    <text evidence="8">Lacks conserved residue(s) required for the propagation of feature annotation.</text>
</comment>
<evidence type="ECO:0000259" key="14">
    <source>
        <dbReference type="PROSITE" id="PS51864"/>
    </source>
</evidence>
<feature type="region of interest" description="Disordered" evidence="11">
    <location>
        <begin position="236"/>
        <end position="285"/>
    </location>
</feature>
<feature type="compositionally biased region" description="Pro residues" evidence="11">
    <location>
        <begin position="44"/>
        <end position="79"/>
    </location>
</feature>
<evidence type="ECO:0000259" key="13">
    <source>
        <dbReference type="PROSITE" id="PS01180"/>
    </source>
</evidence>
<dbReference type="InterPro" id="IPR024079">
    <property type="entry name" value="MetalloPept_cat_dom_sf"/>
</dbReference>
<organism evidence="15 16">
    <name type="scientific">Steinernema hermaphroditum</name>
    <dbReference type="NCBI Taxonomy" id="289476"/>
    <lineage>
        <taxon>Eukaryota</taxon>
        <taxon>Metazoa</taxon>
        <taxon>Ecdysozoa</taxon>
        <taxon>Nematoda</taxon>
        <taxon>Chromadorea</taxon>
        <taxon>Rhabditida</taxon>
        <taxon>Tylenchina</taxon>
        <taxon>Panagrolaimomorpha</taxon>
        <taxon>Strongyloidoidea</taxon>
        <taxon>Steinernematidae</taxon>
        <taxon>Steinernema</taxon>
    </lineage>
</organism>